<dbReference type="AlphaFoldDB" id="A0A6C0JHQ7"/>
<organism evidence="1">
    <name type="scientific">viral metagenome</name>
    <dbReference type="NCBI Taxonomy" id="1070528"/>
    <lineage>
        <taxon>unclassified sequences</taxon>
        <taxon>metagenomes</taxon>
        <taxon>organismal metagenomes</taxon>
    </lineage>
</organism>
<evidence type="ECO:0000313" key="1">
    <source>
        <dbReference type="EMBL" id="QHU05119.1"/>
    </source>
</evidence>
<dbReference type="EMBL" id="MN740407">
    <property type="protein sequence ID" value="QHU05119.1"/>
    <property type="molecule type" value="Genomic_DNA"/>
</dbReference>
<name>A0A6C0JHQ7_9ZZZZ</name>
<dbReference type="InterPro" id="IPR043918">
    <property type="entry name" value="DUF5760"/>
</dbReference>
<protein>
    <submittedName>
        <fullName evidence="1">Uncharacterized protein</fullName>
    </submittedName>
</protein>
<proteinExistence type="predicted"/>
<sequence length="119" mass="14224">MDTKEHLIKTIKDWVRLDNDIRKLQKEEKARKIEKKNISSMLMEIMKKNEIDEFDINDGKIMYTKKNIKKPITKKILMDVLSKYFKGDTLKASELNEFICDNREEVVKETISRKITKDE</sequence>
<accession>A0A6C0JHQ7</accession>
<dbReference type="Pfam" id="PF19064">
    <property type="entry name" value="DUF5760"/>
    <property type="match status" value="1"/>
</dbReference>
<reference evidence="1" key="1">
    <citation type="journal article" date="2020" name="Nature">
        <title>Giant virus diversity and host interactions through global metagenomics.</title>
        <authorList>
            <person name="Schulz F."/>
            <person name="Roux S."/>
            <person name="Paez-Espino D."/>
            <person name="Jungbluth S."/>
            <person name="Walsh D.A."/>
            <person name="Denef V.J."/>
            <person name="McMahon K.D."/>
            <person name="Konstantinidis K.T."/>
            <person name="Eloe-Fadrosh E.A."/>
            <person name="Kyrpides N.C."/>
            <person name="Woyke T."/>
        </authorList>
    </citation>
    <scope>NUCLEOTIDE SEQUENCE</scope>
    <source>
        <strain evidence="1">GVMAG-M-3300027708-5</strain>
    </source>
</reference>